<feature type="region of interest" description="Disordered" evidence="1">
    <location>
        <begin position="333"/>
        <end position="363"/>
    </location>
</feature>
<dbReference type="RefSeq" id="XP_025599405.1">
    <property type="nucleotide sequence ID" value="XM_025739648.1"/>
</dbReference>
<name>A0A316ZCT0_9BASI</name>
<dbReference type="Proteomes" id="UP000245946">
    <property type="component" value="Unassembled WGS sequence"/>
</dbReference>
<gene>
    <name evidence="2" type="ORF">FA09DRAFT_242673</name>
</gene>
<feature type="region of interest" description="Disordered" evidence="1">
    <location>
        <begin position="175"/>
        <end position="198"/>
    </location>
</feature>
<evidence type="ECO:0000313" key="3">
    <source>
        <dbReference type="Proteomes" id="UP000245946"/>
    </source>
</evidence>
<dbReference type="AlphaFoldDB" id="A0A316ZCT0"/>
<sequence length="407" mass="44010">MNAPGGFAVPRHPAPTSAHRTPSRTGAAPITEPPLGFADLSTLPRPLHTELSMPADRTPKREPGAGASTAAKPAKKRKTESWTPGAWPSPPARDGVAEDAPAEEELMLVRAVIDLALSNIPALVRAPRLPAYDADGDHPARSLGPQGTARQLFREHEAAQPAQPLREVGQALSRLSRKRHVPSTKRVQAAPAMNSDAGVLPPAKAPPCVLAGSDEPMTGQPLHSSRRWGRWSVHPVRFALRLIDSLIAPGDEALLCLRRCRRCRRFVRHHIHRSLTIMVTELFVRVLQALRLRPACTANGQARDDGGGEGAAGETHQAQEARRVLDAGGRARAGAGALRAGPQQHPAPARALRPQGQEDESGRELQAACSAQTLREGRFFERHVRSAAQARLRNGRMDLMMYAWCDV</sequence>
<evidence type="ECO:0000256" key="1">
    <source>
        <dbReference type="SAM" id="MobiDB-lite"/>
    </source>
</evidence>
<feature type="region of interest" description="Disordered" evidence="1">
    <location>
        <begin position="1"/>
        <end position="98"/>
    </location>
</feature>
<organism evidence="2 3">
    <name type="scientific">Tilletiopsis washingtonensis</name>
    <dbReference type="NCBI Taxonomy" id="58919"/>
    <lineage>
        <taxon>Eukaryota</taxon>
        <taxon>Fungi</taxon>
        <taxon>Dikarya</taxon>
        <taxon>Basidiomycota</taxon>
        <taxon>Ustilaginomycotina</taxon>
        <taxon>Exobasidiomycetes</taxon>
        <taxon>Entylomatales</taxon>
        <taxon>Entylomatales incertae sedis</taxon>
        <taxon>Tilletiopsis</taxon>
    </lineage>
</organism>
<protein>
    <submittedName>
        <fullName evidence="2">Uncharacterized protein</fullName>
    </submittedName>
</protein>
<feature type="region of interest" description="Disordered" evidence="1">
    <location>
        <begin position="299"/>
        <end position="319"/>
    </location>
</feature>
<evidence type="ECO:0000313" key="2">
    <source>
        <dbReference type="EMBL" id="PWN99126.1"/>
    </source>
</evidence>
<dbReference type="GeneID" id="37267194"/>
<accession>A0A316ZCT0</accession>
<proteinExistence type="predicted"/>
<dbReference type="EMBL" id="KZ819289">
    <property type="protein sequence ID" value="PWN99126.1"/>
    <property type="molecule type" value="Genomic_DNA"/>
</dbReference>
<keyword evidence="3" id="KW-1185">Reference proteome</keyword>
<reference evidence="2 3" key="1">
    <citation type="journal article" date="2018" name="Mol. Biol. Evol.">
        <title>Broad Genomic Sampling Reveals a Smut Pathogenic Ancestry of the Fungal Clade Ustilaginomycotina.</title>
        <authorList>
            <person name="Kijpornyongpan T."/>
            <person name="Mondo S.J."/>
            <person name="Barry K."/>
            <person name="Sandor L."/>
            <person name="Lee J."/>
            <person name="Lipzen A."/>
            <person name="Pangilinan J."/>
            <person name="LaButti K."/>
            <person name="Hainaut M."/>
            <person name="Henrissat B."/>
            <person name="Grigoriev I.V."/>
            <person name="Spatafora J.W."/>
            <person name="Aime M.C."/>
        </authorList>
    </citation>
    <scope>NUCLEOTIDE SEQUENCE [LARGE SCALE GENOMIC DNA]</scope>
    <source>
        <strain evidence="2 3">MCA 4186</strain>
    </source>
</reference>